<keyword evidence="3 6" id="KW-1133">Transmembrane helix</keyword>
<feature type="transmembrane region" description="Helical" evidence="6">
    <location>
        <begin position="102"/>
        <end position="131"/>
    </location>
</feature>
<proteinExistence type="predicted"/>
<dbReference type="EMBL" id="LT629758">
    <property type="protein sequence ID" value="SDT67608.1"/>
    <property type="molecule type" value="Genomic_DNA"/>
</dbReference>
<dbReference type="InterPro" id="IPR019109">
    <property type="entry name" value="MamF_MmsF"/>
</dbReference>
<feature type="compositionally biased region" description="Pro residues" evidence="5">
    <location>
        <begin position="49"/>
        <end position="65"/>
    </location>
</feature>
<name>A0A1H2CAV6_9ACTN</name>
<evidence type="ECO:0000256" key="5">
    <source>
        <dbReference type="SAM" id="MobiDB-lite"/>
    </source>
</evidence>
<dbReference type="AlphaFoldDB" id="A0A1H2CAV6"/>
<protein>
    <recommendedName>
        <fullName evidence="9">DUF4870 domain-containing protein</fullName>
    </recommendedName>
</protein>
<feature type="transmembrane region" description="Helical" evidence="6">
    <location>
        <begin position="152"/>
        <end position="171"/>
    </location>
</feature>
<accession>A0A1H2CAV6</accession>
<evidence type="ECO:0000256" key="3">
    <source>
        <dbReference type="ARBA" id="ARBA00022989"/>
    </source>
</evidence>
<evidence type="ECO:0000313" key="7">
    <source>
        <dbReference type="EMBL" id="SDT67608.1"/>
    </source>
</evidence>
<gene>
    <name evidence="7" type="ORF">SAMN04489716_5499</name>
</gene>
<evidence type="ECO:0000256" key="1">
    <source>
        <dbReference type="ARBA" id="ARBA00004141"/>
    </source>
</evidence>
<feature type="transmembrane region" description="Helical" evidence="6">
    <location>
        <begin position="177"/>
        <end position="194"/>
    </location>
</feature>
<feature type="compositionally biased region" description="Low complexity" evidence="5">
    <location>
        <begin position="66"/>
        <end position="93"/>
    </location>
</feature>
<keyword evidence="2 6" id="KW-0812">Transmembrane</keyword>
<evidence type="ECO:0000256" key="2">
    <source>
        <dbReference type="ARBA" id="ARBA00022692"/>
    </source>
</evidence>
<organism evidence="7 8">
    <name type="scientific">Actinoplanes derwentensis</name>
    <dbReference type="NCBI Taxonomy" id="113562"/>
    <lineage>
        <taxon>Bacteria</taxon>
        <taxon>Bacillati</taxon>
        <taxon>Actinomycetota</taxon>
        <taxon>Actinomycetes</taxon>
        <taxon>Micromonosporales</taxon>
        <taxon>Micromonosporaceae</taxon>
        <taxon>Actinoplanes</taxon>
    </lineage>
</organism>
<dbReference type="Proteomes" id="UP000198688">
    <property type="component" value="Chromosome I"/>
</dbReference>
<keyword evidence="8" id="KW-1185">Reference proteome</keyword>
<evidence type="ECO:0000256" key="4">
    <source>
        <dbReference type="ARBA" id="ARBA00023136"/>
    </source>
</evidence>
<feature type="region of interest" description="Disordered" evidence="5">
    <location>
        <begin position="1"/>
        <end position="94"/>
    </location>
</feature>
<reference evidence="7 8" key="1">
    <citation type="submission" date="2016-10" db="EMBL/GenBank/DDBJ databases">
        <authorList>
            <person name="de Groot N.N."/>
        </authorList>
    </citation>
    <scope>NUCLEOTIDE SEQUENCE [LARGE SCALE GENOMIC DNA]</scope>
    <source>
        <strain evidence="7 8">DSM 43941</strain>
    </source>
</reference>
<dbReference type="STRING" id="113562.SAMN04489716_5499"/>
<sequence length="209" mass="22529">MIESTERAQILGATSVSTGWDPGPSVYFMTEPPRPPDDDPTAPYHPQGGYPPPPPPPYTPPPPYADPYGQPQYGKQPYDQPQYGPPQYGSPYQAGSPDERTWVLIAHFGGAAAAFFGGVFIGWLPPLVAYLARGNQSPIVRAESLKALNFQLVWTIVGVVGYALIACAGLGLLFTAAAWVIATLFGVIAGIKAVNNEPYQYPMTYPFIK</sequence>
<evidence type="ECO:0000313" key="8">
    <source>
        <dbReference type="Proteomes" id="UP000198688"/>
    </source>
</evidence>
<keyword evidence="4 6" id="KW-0472">Membrane</keyword>
<evidence type="ECO:0008006" key="9">
    <source>
        <dbReference type="Google" id="ProtNLM"/>
    </source>
</evidence>
<comment type="subcellular location">
    <subcellularLocation>
        <location evidence="1">Membrane</location>
        <topology evidence="1">Multi-pass membrane protein</topology>
    </subcellularLocation>
</comment>
<evidence type="ECO:0000256" key="6">
    <source>
        <dbReference type="SAM" id="Phobius"/>
    </source>
</evidence>
<dbReference type="Pfam" id="PF09685">
    <property type="entry name" value="MamF_MmsF"/>
    <property type="match status" value="1"/>
</dbReference>